<accession>A0ABY9BNQ8</accession>
<dbReference type="EMBL" id="CP126650">
    <property type="protein sequence ID" value="WJZ84370.1"/>
    <property type="molecule type" value="Genomic_DNA"/>
</dbReference>
<sequence>MKKLEPLEADHSKLKANFAGLRNQPFAARISQPFCTVHGQTFSEDFSSEDERLGFSSLGAKVINFVDYFLNQGAPAGHESADTPSGHESVVVDMKDSEL</sequence>
<keyword evidence="3" id="KW-1185">Reference proteome</keyword>
<name>A0ABY9BNQ8_VITVI</name>
<feature type="region of interest" description="Disordered" evidence="1">
    <location>
        <begin position="76"/>
        <end position="99"/>
    </location>
</feature>
<gene>
    <name evidence="2" type="ORF">VitviT2T_003976</name>
</gene>
<dbReference type="Proteomes" id="UP001227230">
    <property type="component" value="Chromosome 3"/>
</dbReference>
<evidence type="ECO:0000313" key="2">
    <source>
        <dbReference type="EMBL" id="WJZ84370.1"/>
    </source>
</evidence>
<protein>
    <submittedName>
        <fullName evidence="2">Uncharacterized protein</fullName>
    </submittedName>
</protein>
<proteinExistence type="predicted"/>
<evidence type="ECO:0000313" key="3">
    <source>
        <dbReference type="Proteomes" id="UP001227230"/>
    </source>
</evidence>
<evidence type="ECO:0000256" key="1">
    <source>
        <dbReference type="SAM" id="MobiDB-lite"/>
    </source>
</evidence>
<organism evidence="2 3">
    <name type="scientific">Vitis vinifera</name>
    <name type="common">Grape</name>
    <dbReference type="NCBI Taxonomy" id="29760"/>
    <lineage>
        <taxon>Eukaryota</taxon>
        <taxon>Viridiplantae</taxon>
        <taxon>Streptophyta</taxon>
        <taxon>Embryophyta</taxon>
        <taxon>Tracheophyta</taxon>
        <taxon>Spermatophyta</taxon>
        <taxon>Magnoliopsida</taxon>
        <taxon>eudicotyledons</taxon>
        <taxon>Gunneridae</taxon>
        <taxon>Pentapetalae</taxon>
        <taxon>rosids</taxon>
        <taxon>Vitales</taxon>
        <taxon>Vitaceae</taxon>
        <taxon>Viteae</taxon>
        <taxon>Vitis</taxon>
    </lineage>
</organism>
<reference evidence="2 3" key="1">
    <citation type="journal article" date="2023" name="Hortic Res">
        <title>The complete reference genome for grapevine (Vitis vinifera L.) genetics and breeding.</title>
        <authorList>
            <person name="Shi X."/>
            <person name="Cao S."/>
            <person name="Wang X."/>
            <person name="Huang S."/>
            <person name="Wang Y."/>
            <person name="Liu Z."/>
            <person name="Liu W."/>
            <person name="Leng X."/>
            <person name="Peng Y."/>
            <person name="Wang N."/>
            <person name="Wang Y."/>
            <person name="Ma Z."/>
            <person name="Xu X."/>
            <person name="Zhang F."/>
            <person name="Xue H."/>
            <person name="Zhong H."/>
            <person name="Wang Y."/>
            <person name="Zhang K."/>
            <person name="Velt A."/>
            <person name="Avia K."/>
            <person name="Holtgrawe D."/>
            <person name="Grimplet J."/>
            <person name="Matus J.T."/>
            <person name="Ware D."/>
            <person name="Wu X."/>
            <person name="Wang H."/>
            <person name="Liu C."/>
            <person name="Fang Y."/>
            <person name="Rustenholz C."/>
            <person name="Cheng Z."/>
            <person name="Xiao H."/>
            <person name="Zhou Y."/>
        </authorList>
    </citation>
    <scope>NUCLEOTIDE SEQUENCE [LARGE SCALE GENOMIC DNA]</scope>
    <source>
        <strain evidence="3">cv. Pinot noir / PN40024</strain>
        <tissue evidence="2">Leaf</tissue>
    </source>
</reference>